<proteinExistence type="predicted"/>
<comment type="caution">
    <text evidence="1">The sequence shown here is derived from an EMBL/GenBank/DDBJ whole genome shotgun (WGS) entry which is preliminary data.</text>
</comment>
<evidence type="ECO:0000313" key="2">
    <source>
        <dbReference type="Proteomes" id="UP000772434"/>
    </source>
</evidence>
<feature type="non-terminal residue" evidence="1">
    <location>
        <position position="1"/>
    </location>
</feature>
<evidence type="ECO:0000313" key="1">
    <source>
        <dbReference type="EMBL" id="KAF9065674.1"/>
    </source>
</evidence>
<reference evidence="1" key="1">
    <citation type="submission" date="2020-11" db="EMBL/GenBank/DDBJ databases">
        <authorList>
            <consortium name="DOE Joint Genome Institute"/>
            <person name="Ahrendt S."/>
            <person name="Riley R."/>
            <person name="Andreopoulos W."/>
            <person name="Labutti K."/>
            <person name="Pangilinan J."/>
            <person name="Ruiz-Duenas F.J."/>
            <person name="Barrasa J.M."/>
            <person name="Sanchez-Garcia M."/>
            <person name="Camarero S."/>
            <person name="Miyauchi S."/>
            <person name="Serrano A."/>
            <person name="Linde D."/>
            <person name="Babiker R."/>
            <person name="Drula E."/>
            <person name="Ayuso-Fernandez I."/>
            <person name="Pacheco R."/>
            <person name="Padilla G."/>
            <person name="Ferreira P."/>
            <person name="Barriuso J."/>
            <person name="Kellner H."/>
            <person name="Castanera R."/>
            <person name="Alfaro M."/>
            <person name="Ramirez L."/>
            <person name="Pisabarro A.G."/>
            <person name="Kuo A."/>
            <person name="Tritt A."/>
            <person name="Lipzen A."/>
            <person name="He G."/>
            <person name="Yan M."/>
            <person name="Ng V."/>
            <person name="Cullen D."/>
            <person name="Martin F."/>
            <person name="Rosso M.-N."/>
            <person name="Henrissat B."/>
            <person name="Hibbett D."/>
            <person name="Martinez A.T."/>
            <person name="Grigoriev I.V."/>
        </authorList>
    </citation>
    <scope>NUCLEOTIDE SEQUENCE</scope>
    <source>
        <strain evidence="1">AH 40177</strain>
    </source>
</reference>
<gene>
    <name evidence="1" type="ORF">BDP27DRAFT_1331598</name>
</gene>
<accession>A0A9P5U4J4</accession>
<keyword evidence="2" id="KW-1185">Reference proteome</keyword>
<sequence length="75" mass="8821">HSHVFFTASLELRNAYTAHRWTESEFQHNSSWMEAPRYSLARLASDQPPALFQRVPILPRSHDDTTPIQNCYMFN</sequence>
<dbReference type="Proteomes" id="UP000772434">
    <property type="component" value="Unassembled WGS sequence"/>
</dbReference>
<protein>
    <submittedName>
        <fullName evidence="1">Uncharacterized protein</fullName>
    </submittedName>
</protein>
<dbReference type="EMBL" id="JADNRY010000099">
    <property type="protein sequence ID" value="KAF9065674.1"/>
    <property type="molecule type" value="Genomic_DNA"/>
</dbReference>
<dbReference type="AlphaFoldDB" id="A0A9P5U4J4"/>
<organism evidence="1 2">
    <name type="scientific">Rhodocollybia butyracea</name>
    <dbReference type="NCBI Taxonomy" id="206335"/>
    <lineage>
        <taxon>Eukaryota</taxon>
        <taxon>Fungi</taxon>
        <taxon>Dikarya</taxon>
        <taxon>Basidiomycota</taxon>
        <taxon>Agaricomycotina</taxon>
        <taxon>Agaricomycetes</taxon>
        <taxon>Agaricomycetidae</taxon>
        <taxon>Agaricales</taxon>
        <taxon>Marasmiineae</taxon>
        <taxon>Omphalotaceae</taxon>
        <taxon>Rhodocollybia</taxon>
    </lineage>
</organism>
<name>A0A9P5U4J4_9AGAR</name>